<keyword evidence="2" id="KW-1185">Reference proteome</keyword>
<reference evidence="2" key="1">
    <citation type="journal article" date="2019" name="Int. J. Syst. Evol. Microbiol.">
        <title>The Global Catalogue of Microorganisms (GCM) 10K type strain sequencing project: providing services to taxonomists for standard genome sequencing and annotation.</title>
        <authorList>
            <consortium name="The Broad Institute Genomics Platform"/>
            <consortium name="The Broad Institute Genome Sequencing Center for Infectious Disease"/>
            <person name="Wu L."/>
            <person name="Ma J."/>
        </authorList>
    </citation>
    <scope>NUCLEOTIDE SEQUENCE [LARGE SCALE GENOMIC DNA]</scope>
    <source>
        <strain evidence="2">CGMCC 1.18575</strain>
    </source>
</reference>
<dbReference type="SUPFAM" id="SSF51197">
    <property type="entry name" value="Clavaminate synthase-like"/>
    <property type="match status" value="1"/>
</dbReference>
<dbReference type="PANTHER" id="PTHR40128:SF1">
    <property type="entry name" value="PHYTANOYL-COA HYDROXYLASE"/>
    <property type="match status" value="1"/>
</dbReference>
<name>A0ABW0HVY9_9BACL</name>
<evidence type="ECO:0000313" key="1">
    <source>
        <dbReference type="EMBL" id="MFC5404749.1"/>
    </source>
</evidence>
<dbReference type="InterPro" id="IPR008775">
    <property type="entry name" value="Phytyl_CoA_dOase-like"/>
</dbReference>
<protein>
    <submittedName>
        <fullName evidence="1">Phytanoyl-CoA dioxygenase family protein</fullName>
    </submittedName>
</protein>
<accession>A0ABW0HVY9</accession>
<dbReference type="GO" id="GO:0051213">
    <property type="term" value="F:dioxygenase activity"/>
    <property type="evidence" value="ECO:0007669"/>
    <property type="project" value="UniProtKB-KW"/>
</dbReference>
<gene>
    <name evidence="1" type="ORF">ACFPOF_18580</name>
</gene>
<dbReference type="PANTHER" id="PTHR40128">
    <property type="entry name" value="EXPRESSED PROTEIN"/>
    <property type="match status" value="1"/>
</dbReference>
<dbReference type="Proteomes" id="UP001596113">
    <property type="component" value="Unassembled WGS sequence"/>
</dbReference>
<dbReference type="RefSeq" id="WP_378135320.1">
    <property type="nucleotide sequence ID" value="NZ_JBHSMI010000028.1"/>
</dbReference>
<comment type="caution">
    <text evidence="1">The sequence shown here is derived from an EMBL/GenBank/DDBJ whole genome shotgun (WGS) entry which is preliminary data.</text>
</comment>
<dbReference type="Pfam" id="PF05721">
    <property type="entry name" value="PhyH"/>
    <property type="match status" value="1"/>
</dbReference>
<sequence length="305" mass="34545">MNNREERLAFVDSTPLLEHPEQLRERAERDGYLFMKGIVDKAKLLQLRRQIFELLASLGLLDAEKPLLDGKADVDAVNRLELDRADVGTTADIYLAVQRLPLFQEMLHDKGLLHVMRQLFGTEPFPHPKTIGRIMLPHASLSATPPHQDFIHIQGTSATWTTWFPIGDCPRELGGLSMLAGSHKHGIFQVAAHSGAGNLEAILCDLDLAWAEGDYEAGDVVLFNSLTVHKALPNQTPGAIRLSCDFRYQPADEVIDPRALKPHVATWDEIYEGWGDEPHQYYWRDTSLSYSEWDESIRWQKEKIC</sequence>
<proteinExistence type="predicted"/>
<organism evidence="1 2">
    <name type="scientific">Cohnella soli</name>
    <dbReference type="NCBI Taxonomy" id="425005"/>
    <lineage>
        <taxon>Bacteria</taxon>
        <taxon>Bacillati</taxon>
        <taxon>Bacillota</taxon>
        <taxon>Bacilli</taxon>
        <taxon>Bacillales</taxon>
        <taxon>Paenibacillaceae</taxon>
        <taxon>Cohnella</taxon>
    </lineage>
</organism>
<evidence type="ECO:0000313" key="2">
    <source>
        <dbReference type="Proteomes" id="UP001596113"/>
    </source>
</evidence>
<dbReference type="Gene3D" id="2.60.120.620">
    <property type="entry name" value="q2cbj1_9rhob like domain"/>
    <property type="match status" value="1"/>
</dbReference>
<keyword evidence="1" id="KW-0560">Oxidoreductase</keyword>
<keyword evidence="1" id="KW-0223">Dioxygenase</keyword>
<dbReference type="EMBL" id="JBHSMI010000028">
    <property type="protein sequence ID" value="MFC5404749.1"/>
    <property type="molecule type" value="Genomic_DNA"/>
</dbReference>